<dbReference type="GO" id="GO:0051607">
    <property type="term" value="P:defense response to virus"/>
    <property type="evidence" value="ECO:0007669"/>
    <property type="project" value="UniProtKB-ARBA"/>
</dbReference>
<feature type="coiled-coil region" evidence="7">
    <location>
        <begin position="16"/>
        <end position="43"/>
    </location>
</feature>
<feature type="domain" description="Disease resistance protein At4g27190-like leucine-rich repeats" evidence="9">
    <location>
        <begin position="830"/>
        <end position="933"/>
    </location>
</feature>
<dbReference type="InterPro" id="IPR058922">
    <property type="entry name" value="WHD_DRP"/>
</dbReference>
<dbReference type="InterPro" id="IPR027417">
    <property type="entry name" value="P-loop_NTPase"/>
</dbReference>
<keyword evidence="5" id="KW-0611">Plant defense</keyword>
<accession>A0ABD1QDV6</accession>
<feature type="domain" description="NB-ARC" evidence="8">
    <location>
        <begin position="144"/>
        <end position="299"/>
    </location>
</feature>
<dbReference type="SUPFAM" id="SSF52540">
    <property type="entry name" value="P-loop containing nucleoside triphosphate hydrolases"/>
    <property type="match status" value="1"/>
</dbReference>
<dbReference type="InterPro" id="IPR050905">
    <property type="entry name" value="Plant_NBS-LRR"/>
</dbReference>
<dbReference type="Pfam" id="PF23559">
    <property type="entry name" value="WHD_DRP"/>
    <property type="match status" value="1"/>
</dbReference>
<dbReference type="InterPro" id="IPR042197">
    <property type="entry name" value="Apaf_helical"/>
</dbReference>
<dbReference type="InterPro" id="IPR002182">
    <property type="entry name" value="NB-ARC"/>
</dbReference>
<gene>
    <name evidence="11" type="ORF">Fot_48637</name>
</gene>
<evidence type="ECO:0000313" key="11">
    <source>
        <dbReference type="EMBL" id="KAL2472901.1"/>
    </source>
</evidence>
<keyword evidence="4" id="KW-0547">Nucleotide-binding</keyword>
<dbReference type="Gene3D" id="3.40.50.300">
    <property type="entry name" value="P-loop containing nucleotide triphosphate hydrolases"/>
    <property type="match status" value="1"/>
</dbReference>
<sequence>MAETLTNIAVEVVRNYNGLKGKVQNLKRKIERLSSQAADVIAMLREAELHSGKKRKREVGDWLTIVENKKKEFESLEKEVNESGFYKRIQMAKYVDKMIEEVAELVEQGTFSEGLVLDVHEPKGEPLVTTEWKGQTFEVNLQEILVGLRDDNVLVIGIYGMGGVGKTTLAMRIHNDLLTESIFLGNVYWVTVSMEFSIHKLQNDIAKTLDVDLSKEDDEKKRAAKLSLAFGRMKKFVLILDNVWNSIAAEKIGISPEMDGFKLIITSRSLEICRTMKCQKNIKVEPLLEEDAWKLFTEKLGYGIKLPSETEDIAKKVAKRCAGLPLGIITMAGSMRGVTDIHEWRNALEELKESSMERDNMENEVLPILQCSFNRLRDQKLQRCFLYCSLYPEGHRIPRYRLIAKFISEELMDKRKNRQAEFDQGHAILNKLENVCLLEGAENYQKERYVKMHDLIRDMAIRITKDSPKYMVKSGLQLKVIPEEQDWKEDLDKVSLMQNEISKISPGISPNCPQLSTLVLRDNPLRLILDSFFLCMHGLQILDLSYIEIEKLPSSISDLKNLSSLLLRGCIKLISVPPLGKLKALRELDLTETKINELPQGMESLDNLKRLDLLSISLGMIPTGILSRFSNLQRLMLPYHIKVPVKELEGLKHLEEFQGALRDVCDFNQFIKSQKSNGQVRFYNIYVGPGESNGDFCEDLEKLSDKRVILRRCTLNKRKRKRERKREAVLLSRDLQHLEIDKCNNLSSCFLDDFAWFNNPRNLKTCEIFCCKEIEFILRLSSYKELMAGGKHGSRRVPFQSLEYLHLSDLPNFISMIKREPGVAAVPPGGMFSCLKKLDIKYCAQIEKLFPLGFLHNLCNLERLYVFSCEKMVEIIAHDDEEGMDVTSTITLPRLKHLSLNDLPELKMICKTTMTCNSMESIDLWGCIKLKKLPFFQPTIDGEPYAPSTLKVIEICKEDKEWWESMEWEHPNARNIIQPFVKFY</sequence>
<evidence type="ECO:0000256" key="4">
    <source>
        <dbReference type="ARBA" id="ARBA00022741"/>
    </source>
</evidence>
<name>A0ABD1QDV6_9LAMI</name>
<dbReference type="Pfam" id="PF13855">
    <property type="entry name" value="LRR_8"/>
    <property type="match status" value="1"/>
</dbReference>
<dbReference type="Proteomes" id="UP001604277">
    <property type="component" value="Unassembled WGS sequence"/>
</dbReference>
<dbReference type="EMBL" id="JBFOLJ010000015">
    <property type="protein sequence ID" value="KAL2472901.1"/>
    <property type="molecule type" value="Genomic_DNA"/>
</dbReference>
<dbReference type="Pfam" id="PF23247">
    <property type="entry name" value="LRR_RPS2"/>
    <property type="match status" value="1"/>
</dbReference>
<evidence type="ECO:0000256" key="3">
    <source>
        <dbReference type="ARBA" id="ARBA00022737"/>
    </source>
</evidence>
<keyword evidence="2" id="KW-0433">Leucine-rich repeat</keyword>
<dbReference type="FunFam" id="1.10.8.430:FF:000003">
    <property type="entry name" value="Probable disease resistance protein At5g66910"/>
    <property type="match status" value="1"/>
</dbReference>
<dbReference type="PANTHER" id="PTHR33463:SF187">
    <property type="entry name" value="AND NB-ARC DOMAIN DISEASE RESISTANCE PROTEIN, PUTATIVE-RELATED"/>
    <property type="match status" value="1"/>
</dbReference>
<dbReference type="FunFam" id="3.40.50.300:FF:001091">
    <property type="entry name" value="Probable disease resistance protein At1g61300"/>
    <property type="match status" value="1"/>
</dbReference>
<dbReference type="Gene3D" id="1.10.10.10">
    <property type="entry name" value="Winged helix-like DNA-binding domain superfamily/Winged helix DNA-binding domain"/>
    <property type="match status" value="1"/>
</dbReference>
<dbReference type="GO" id="GO:0005524">
    <property type="term" value="F:ATP binding"/>
    <property type="evidence" value="ECO:0007669"/>
    <property type="project" value="UniProtKB-KW"/>
</dbReference>
<organism evidence="11 12">
    <name type="scientific">Forsythia ovata</name>
    <dbReference type="NCBI Taxonomy" id="205694"/>
    <lineage>
        <taxon>Eukaryota</taxon>
        <taxon>Viridiplantae</taxon>
        <taxon>Streptophyta</taxon>
        <taxon>Embryophyta</taxon>
        <taxon>Tracheophyta</taxon>
        <taxon>Spermatophyta</taxon>
        <taxon>Magnoliopsida</taxon>
        <taxon>eudicotyledons</taxon>
        <taxon>Gunneridae</taxon>
        <taxon>Pentapetalae</taxon>
        <taxon>asterids</taxon>
        <taxon>lamiids</taxon>
        <taxon>Lamiales</taxon>
        <taxon>Oleaceae</taxon>
        <taxon>Forsythieae</taxon>
        <taxon>Forsythia</taxon>
    </lineage>
</organism>
<evidence type="ECO:0000256" key="2">
    <source>
        <dbReference type="ARBA" id="ARBA00022614"/>
    </source>
</evidence>
<evidence type="ECO:0000259" key="10">
    <source>
        <dbReference type="Pfam" id="PF23559"/>
    </source>
</evidence>
<dbReference type="PRINTS" id="PR00364">
    <property type="entry name" value="DISEASERSIST"/>
</dbReference>
<dbReference type="InterPro" id="IPR001611">
    <property type="entry name" value="Leu-rich_rpt"/>
</dbReference>
<protein>
    <submittedName>
        <fullName evidence="11">Disease resistance protein</fullName>
    </submittedName>
</protein>
<dbReference type="InterPro" id="IPR057135">
    <property type="entry name" value="At4g27190-like_LRR"/>
</dbReference>
<evidence type="ECO:0000256" key="1">
    <source>
        <dbReference type="ARBA" id="ARBA00008894"/>
    </source>
</evidence>
<keyword evidence="6" id="KW-0067">ATP-binding</keyword>
<keyword evidence="12" id="KW-1185">Reference proteome</keyword>
<dbReference type="Gene3D" id="3.80.10.10">
    <property type="entry name" value="Ribonuclease Inhibitor"/>
    <property type="match status" value="1"/>
</dbReference>
<keyword evidence="3" id="KW-0677">Repeat</keyword>
<dbReference type="SUPFAM" id="SSF52058">
    <property type="entry name" value="L domain-like"/>
    <property type="match status" value="1"/>
</dbReference>
<dbReference type="FunFam" id="1.10.10.10:FF:000322">
    <property type="entry name" value="Probable disease resistance protein At1g63360"/>
    <property type="match status" value="1"/>
</dbReference>
<comment type="similarity">
    <text evidence="1">Belongs to the disease resistance NB-LRR family.</text>
</comment>
<feature type="domain" description="Disease resistance protein winged helix" evidence="10">
    <location>
        <begin position="390"/>
        <end position="460"/>
    </location>
</feature>
<evidence type="ECO:0000259" key="9">
    <source>
        <dbReference type="Pfam" id="PF23247"/>
    </source>
</evidence>
<reference evidence="12" key="1">
    <citation type="submission" date="2024-07" db="EMBL/GenBank/DDBJ databases">
        <title>Two chromosome-level genome assemblies of Korean endemic species Abeliophyllum distichum and Forsythia ovata (Oleaceae).</title>
        <authorList>
            <person name="Jang H."/>
        </authorList>
    </citation>
    <scope>NUCLEOTIDE SEQUENCE [LARGE SCALE GENOMIC DNA]</scope>
</reference>
<evidence type="ECO:0000256" key="7">
    <source>
        <dbReference type="SAM" id="Coils"/>
    </source>
</evidence>
<proteinExistence type="inferred from homology"/>
<dbReference type="InterPro" id="IPR036388">
    <property type="entry name" value="WH-like_DNA-bd_sf"/>
</dbReference>
<evidence type="ECO:0000256" key="5">
    <source>
        <dbReference type="ARBA" id="ARBA00022821"/>
    </source>
</evidence>
<evidence type="ECO:0000256" key="6">
    <source>
        <dbReference type="ARBA" id="ARBA00022840"/>
    </source>
</evidence>
<dbReference type="Gene3D" id="1.10.8.430">
    <property type="entry name" value="Helical domain of apoptotic protease-activating factors"/>
    <property type="match status" value="1"/>
</dbReference>
<keyword evidence="7" id="KW-0175">Coiled coil</keyword>
<comment type="caution">
    <text evidence="11">The sequence shown here is derived from an EMBL/GenBank/DDBJ whole genome shotgun (WGS) entry which is preliminary data.</text>
</comment>
<evidence type="ECO:0000313" key="12">
    <source>
        <dbReference type="Proteomes" id="UP001604277"/>
    </source>
</evidence>
<dbReference type="InterPro" id="IPR032675">
    <property type="entry name" value="LRR_dom_sf"/>
</dbReference>
<dbReference type="AlphaFoldDB" id="A0ABD1QDV6"/>
<evidence type="ECO:0000259" key="8">
    <source>
        <dbReference type="Pfam" id="PF00931"/>
    </source>
</evidence>
<dbReference type="Pfam" id="PF00931">
    <property type="entry name" value="NB-ARC"/>
    <property type="match status" value="1"/>
</dbReference>
<dbReference type="PANTHER" id="PTHR33463">
    <property type="entry name" value="NB-ARC DOMAIN-CONTAINING PROTEIN-RELATED"/>
    <property type="match status" value="1"/>
</dbReference>